<comment type="similarity">
    <text evidence="1 2">Belongs to the small heat shock protein (HSP20) family.</text>
</comment>
<evidence type="ECO:0000313" key="7">
    <source>
        <dbReference type="EMBL" id="SSX20791.1"/>
    </source>
</evidence>
<feature type="compositionally biased region" description="Low complexity" evidence="4">
    <location>
        <begin position="750"/>
        <end position="762"/>
    </location>
</feature>
<accession>A0A336K7E4</accession>
<reference evidence="7" key="2">
    <citation type="submission" date="2018-07" db="EMBL/GenBank/DDBJ databases">
        <authorList>
            <person name="Quirk P.G."/>
            <person name="Krulwich T.A."/>
        </authorList>
    </citation>
    <scope>NUCLEOTIDE SEQUENCE</scope>
</reference>
<feature type="compositionally biased region" description="Low complexity" evidence="4">
    <location>
        <begin position="719"/>
        <end position="729"/>
    </location>
</feature>
<feature type="compositionally biased region" description="Polar residues" evidence="4">
    <location>
        <begin position="736"/>
        <end position="749"/>
    </location>
</feature>
<organism evidence="6">
    <name type="scientific">Culicoides sonorensis</name>
    <name type="common">Biting midge</name>
    <dbReference type="NCBI Taxonomy" id="179676"/>
    <lineage>
        <taxon>Eukaryota</taxon>
        <taxon>Metazoa</taxon>
        <taxon>Ecdysozoa</taxon>
        <taxon>Arthropoda</taxon>
        <taxon>Hexapoda</taxon>
        <taxon>Insecta</taxon>
        <taxon>Pterygota</taxon>
        <taxon>Neoptera</taxon>
        <taxon>Endopterygota</taxon>
        <taxon>Diptera</taxon>
        <taxon>Nematocera</taxon>
        <taxon>Chironomoidea</taxon>
        <taxon>Ceratopogonidae</taxon>
        <taxon>Ceratopogoninae</taxon>
        <taxon>Culicoides</taxon>
        <taxon>Monoculicoides</taxon>
    </lineage>
</organism>
<feature type="domain" description="SHSP" evidence="5">
    <location>
        <begin position="37"/>
        <end position="144"/>
    </location>
</feature>
<sequence length="965" mass="110595">MALIPHLHEPEFFDAHFGHIIHPDILKSLVSLPAKLRLAELARNTSPWAKVTNDGVQVSIDVQHFLPNEITVKATDNIIVVEGKHDEKDDHHGSISRHFVRKYNLPDTYDLADLNITLSSDGLLTLEAHKKTSHNEHVLPIHQTGLVNKAGQSKKISPWSRISNEGLKVSLDVQQFKPNEITVRTMDNVVVVEGKHEEREDHQGTIYRNFVRKYNLPADIDVADLKITMSSDGLLTLEAHKKNSHFEHVIPILETGPDMDQWAMNMNPAFYQGMPNANVDWAQLAAQWIHMRETLPPEQHNLMPSAPPPPKISLIENNVGANSYKQYGDEKGEAPMEVVKESDDDYMPNFNTTTNAISNQMPLVAPQPPVISAWGNTLESNNVQQLNQNWRNPAWQVYETNQTQSHPIINSTMLSKPPPLCPELQGYSGGRRRWSNKAPGNEIPFAAMNQMPAPISEEQTNENENLETLDAAKRKTLPAWIREGLEKMEREKQREEERIKMEEERKRLAEERRKFEAEALHELESTQNLQSKFDNSEDESEYDQESRPASPDPSKNEIPKPIQKVPSPVKNEFVPTRSREEQMQELMLSVRKSLTEILLEVTNEEIRNIARETHTRLKNKNIFYEEKLLFVGLGIYGSESESSDDDADKSDKDDSSAIDSENEIRETMKRKKANFERVIDEIEDYLEKEELAELSRKREWDRKYGFDMERRKQEENRPSSSNSSSSSDSNPRKEINNSGNNKKYNHQQSNESTSGNNNYNNEKNTKRNISDKGEPHHSTDYNSRSSGSRHKARVSRFSDPRDKVAPAELAVQTAKLQKSEHKSKRPNSDENYARTTSNTNVRLDMNQFLRREVTKDMLELLNQVKRARSRSSDSRSTSSSARRSHKKHSKHSSKKSRHRSSSSSSSSTSSSSDSSSRKHKKKSKSSRSKSDKKRRSRSRSRESHRSGKSSSKRTRSRSRDRRSYR</sequence>
<evidence type="ECO:0000256" key="4">
    <source>
        <dbReference type="SAM" id="MobiDB-lite"/>
    </source>
</evidence>
<dbReference type="CDD" id="cd06526">
    <property type="entry name" value="metazoan_ACD"/>
    <property type="match status" value="2"/>
</dbReference>
<feature type="compositionally biased region" description="Basic and acidic residues" evidence="4">
    <location>
        <begin position="662"/>
        <end position="673"/>
    </location>
</feature>
<feature type="compositionally biased region" description="Basic residues" evidence="4">
    <location>
        <begin position="946"/>
        <end position="965"/>
    </location>
</feature>
<feature type="compositionally biased region" description="Low complexity" evidence="4">
    <location>
        <begin position="901"/>
        <end position="914"/>
    </location>
</feature>
<dbReference type="OMA" id="QFNGKRP"/>
<evidence type="ECO:0000256" key="1">
    <source>
        <dbReference type="PROSITE-ProRule" id="PRU00285"/>
    </source>
</evidence>
<dbReference type="AlphaFoldDB" id="A0A336K7E4"/>
<feature type="region of interest" description="Disordered" evidence="4">
    <location>
        <begin position="521"/>
        <end position="582"/>
    </location>
</feature>
<feature type="compositionally biased region" description="Basic and acidic residues" evidence="4">
    <location>
        <begin position="702"/>
        <end position="717"/>
    </location>
</feature>
<evidence type="ECO:0000256" key="2">
    <source>
        <dbReference type="RuleBase" id="RU003616"/>
    </source>
</evidence>
<dbReference type="Gene3D" id="2.60.40.790">
    <property type="match status" value="2"/>
</dbReference>
<dbReference type="Pfam" id="PF00011">
    <property type="entry name" value="HSP20"/>
    <property type="match status" value="2"/>
</dbReference>
<dbReference type="EMBL" id="UFQS01000141">
    <property type="protein sequence ID" value="SSX00411.1"/>
    <property type="molecule type" value="Genomic_DNA"/>
</dbReference>
<dbReference type="InterPro" id="IPR002068">
    <property type="entry name" value="A-crystallin/Hsp20_dom"/>
</dbReference>
<feature type="compositionally biased region" description="Basic residues" evidence="4">
    <location>
        <begin position="882"/>
        <end position="900"/>
    </location>
</feature>
<keyword evidence="3" id="KW-0175">Coiled coil</keyword>
<dbReference type="PANTHER" id="PTHR31518">
    <property type="entry name" value="ARGININE/SERINE-RICH PROTEIN PNISR"/>
    <property type="match status" value="1"/>
</dbReference>
<reference evidence="6" key="1">
    <citation type="submission" date="2018-04" db="EMBL/GenBank/DDBJ databases">
        <authorList>
            <person name="Go L.Y."/>
            <person name="Mitchell J.A."/>
        </authorList>
    </citation>
    <scope>NUCLEOTIDE SEQUENCE</scope>
    <source>
        <tissue evidence="6">Whole organism</tissue>
    </source>
</reference>
<dbReference type="EMBL" id="UFQT01000141">
    <property type="protein sequence ID" value="SSX20791.1"/>
    <property type="molecule type" value="Genomic_DNA"/>
</dbReference>
<feature type="coiled-coil region" evidence="3">
    <location>
        <begin position="485"/>
        <end position="518"/>
    </location>
</feature>
<feature type="region of interest" description="Disordered" evidence="4">
    <location>
        <begin position="702"/>
        <end position="846"/>
    </location>
</feature>
<feature type="compositionally biased region" description="Basic and acidic residues" evidence="4">
    <location>
        <begin position="763"/>
        <end position="779"/>
    </location>
</feature>
<dbReference type="InterPro" id="IPR031937">
    <property type="entry name" value="PNISR"/>
</dbReference>
<feature type="domain" description="SHSP" evidence="5">
    <location>
        <begin position="147"/>
        <end position="255"/>
    </location>
</feature>
<dbReference type="PRINTS" id="PR00299">
    <property type="entry name" value="ACRYSTALLIN"/>
</dbReference>
<feature type="compositionally biased region" description="Basic residues" evidence="4">
    <location>
        <begin position="917"/>
        <end position="938"/>
    </location>
</feature>
<feature type="compositionally biased region" description="Basic and acidic residues" evidence="4">
    <location>
        <begin position="796"/>
        <end position="805"/>
    </location>
</feature>
<name>A0A336K7E4_CULSO</name>
<feature type="region of interest" description="Disordered" evidence="4">
    <location>
        <begin position="860"/>
        <end position="965"/>
    </location>
</feature>
<protein>
    <submittedName>
        <fullName evidence="6">CSON002511 protein</fullName>
    </submittedName>
</protein>
<proteinExistence type="inferred from homology"/>
<dbReference type="VEuPathDB" id="VectorBase:CSON002511"/>
<dbReference type="SUPFAM" id="SSF49764">
    <property type="entry name" value="HSP20-like chaperones"/>
    <property type="match status" value="2"/>
</dbReference>
<dbReference type="Pfam" id="PF15996">
    <property type="entry name" value="PNISR"/>
    <property type="match status" value="1"/>
</dbReference>
<dbReference type="InterPro" id="IPR001436">
    <property type="entry name" value="Alpha-crystallin/sHSP_animal"/>
</dbReference>
<feature type="region of interest" description="Disordered" evidence="4">
    <location>
        <begin position="639"/>
        <end position="673"/>
    </location>
</feature>
<evidence type="ECO:0000259" key="5">
    <source>
        <dbReference type="PROSITE" id="PS01031"/>
    </source>
</evidence>
<gene>
    <name evidence="6" type="primary">CSON002511</name>
</gene>
<dbReference type="InterPro" id="IPR008978">
    <property type="entry name" value="HSP20-like_chaperone"/>
</dbReference>
<dbReference type="GO" id="GO:0009408">
    <property type="term" value="P:response to heat"/>
    <property type="evidence" value="ECO:0007669"/>
    <property type="project" value="UniProtKB-ARBA"/>
</dbReference>
<evidence type="ECO:0000256" key="3">
    <source>
        <dbReference type="SAM" id="Coils"/>
    </source>
</evidence>
<evidence type="ECO:0000313" key="6">
    <source>
        <dbReference type="EMBL" id="SSX00411.1"/>
    </source>
</evidence>
<dbReference type="PROSITE" id="PS01031">
    <property type="entry name" value="SHSP"/>
    <property type="match status" value="2"/>
</dbReference>